<organism evidence="3 4">
    <name type="scientific">Cordyceps fumosorosea (strain ARSEF 2679)</name>
    <name type="common">Isaria fumosorosea</name>
    <dbReference type="NCBI Taxonomy" id="1081104"/>
    <lineage>
        <taxon>Eukaryota</taxon>
        <taxon>Fungi</taxon>
        <taxon>Dikarya</taxon>
        <taxon>Ascomycota</taxon>
        <taxon>Pezizomycotina</taxon>
        <taxon>Sordariomycetes</taxon>
        <taxon>Hypocreomycetidae</taxon>
        <taxon>Hypocreales</taxon>
        <taxon>Cordycipitaceae</taxon>
        <taxon>Cordyceps</taxon>
    </lineage>
</organism>
<feature type="compositionally biased region" description="Basic and acidic residues" evidence="1">
    <location>
        <begin position="62"/>
        <end position="84"/>
    </location>
</feature>
<dbReference type="CDD" id="cd14688">
    <property type="entry name" value="bZIP_YAP"/>
    <property type="match status" value="1"/>
</dbReference>
<dbReference type="GeneID" id="30026254"/>
<accession>A0A166XVN1</accession>
<dbReference type="GO" id="GO:0003700">
    <property type="term" value="F:DNA-binding transcription factor activity"/>
    <property type="evidence" value="ECO:0007669"/>
    <property type="project" value="InterPro"/>
</dbReference>
<dbReference type="OrthoDB" id="194358at2759"/>
<dbReference type="Proteomes" id="UP000076744">
    <property type="component" value="Unassembled WGS sequence"/>
</dbReference>
<gene>
    <name evidence="3" type="ORF">ISF_09962</name>
</gene>
<comment type="caution">
    <text evidence="3">The sequence shown here is derived from an EMBL/GenBank/DDBJ whole genome shotgun (WGS) entry which is preliminary data.</text>
</comment>
<sequence>MPKRNDAGHKAPPRASNRPSSPCYGHDDASLNEDWRSASDPAEKKRIQNRVAQRNHRLRTKARIEELQKQLREHEAGASERNEQAGELQSSARPSSTRQSFSAAQPDSFTPHSVDGDIFDCIQLEEEPPNEPGDDAHHGLGERVFVSSKETLSGSPRSDEHVEHFFASQEAGGLTFHGSGSLWGPPPGGAGDAAANTEVSEASSSGNYLSGGGGGALFALHGYQVAAEQAAVSLPTPSPEEAAALDERVQHVMKQVESAGFSDFDALVTTYYCEPFREPSPLAFEQQLSRARRLPGVLAELSGAARRWPLGERRRFCDEAVRAAEGMLVLEGRAARSTLEAHLASLGAMIASPSKPCLTASDLHTMKNLIRKEQPHLWGLTMALVASFQGVWRHDRSTTALATIMLMQFSGRLDSSTLIQLVEAC</sequence>
<keyword evidence="4" id="KW-1185">Reference proteome</keyword>
<evidence type="ECO:0000313" key="4">
    <source>
        <dbReference type="Proteomes" id="UP000076744"/>
    </source>
</evidence>
<name>A0A166XVN1_CORFA</name>
<dbReference type="PANTHER" id="PTHR39607">
    <property type="entry name" value="XANTHOCILLIN BIOSYNTHESIS CLUSTER TRANSCRIPTION FACTOR XANC-RELATED"/>
    <property type="match status" value="1"/>
</dbReference>
<protein>
    <submittedName>
        <fullName evidence="3">BZIP transcription factor, bZIP-1</fullName>
    </submittedName>
</protein>
<dbReference type="InterPro" id="IPR052635">
    <property type="entry name" value="Sec_Metab_Biosynth_Reg"/>
</dbReference>
<dbReference type="PANTHER" id="PTHR39607:SF1">
    <property type="entry name" value="B-ZIP TRANSCRIPTION FACTOR (EUROFUNG)"/>
    <property type="match status" value="1"/>
</dbReference>
<dbReference type="RefSeq" id="XP_018699255.1">
    <property type="nucleotide sequence ID" value="XM_018853561.1"/>
</dbReference>
<proteinExistence type="predicted"/>
<reference evidence="3 4" key="1">
    <citation type="journal article" date="2016" name="Genome Biol. Evol.">
        <title>Divergent and convergent evolution of fungal pathogenicity.</title>
        <authorList>
            <person name="Shang Y."/>
            <person name="Xiao G."/>
            <person name="Zheng P."/>
            <person name="Cen K."/>
            <person name="Zhan S."/>
            <person name="Wang C."/>
        </authorList>
    </citation>
    <scope>NUCLEOTIDE SEQUENCE [LARGE SCALE GENOMIC DNA]</scope>
    <source>
        <strain evidence="3 4">ARSEF 2679</strain>
    </source>
</reference>
<dbReference type="AlphaFoldDB" id="A0A166XVN1"/>
<feature type="region of interest" description="Disordered" evidence="1">
    <location>
        <begin position="1"/>
        <end position="115"/>
    </location>
</feature>
<dbReference type="EMBL" id="AZHB01000111">
    <property type="protein sequence ID" value="OAA36232.1"/>
    <property type="molecule type" value="Genomic_DNA"/>
</dbReference>
<dbReference type="InterPro" id="IPR004827">
    <property type="entry name" value="bZIP"/>
</dbReference>
<evidence type="ECO:0000259" key="2">
    <source>
        <dbReference type="PROSITE" id="PS00036"/>
    </source>
</evidence>
<dbReference type="Gene3D" id="1.20.5.170">
    <property type="match status" value="1"/>
</dbReference>
<evidence type="ECO:0000256" key="1">
    <source>
        <dbReference type="SAM" id="MobiDB-lite"/>
    </source>
</evidence>
<dbReference type="PROSITE" id="PS00036">
    <property type="entry name" value="BZIP_BASIC"/>
    <property type="match status" value="1"/>
</dbReference>
<feature type="compositionally biased region" description="Basic and acidic residues" evidence="1">
    <location>
        <begin position="25"/>
        <end position="46"/>
    </location>
</feature>
<feature type="domain" description="BZIP" evidence="2">
    <location>
        <begin position="44"/>
        <end position="59"/>
    </location>
</feature>
<feature type="compositionally biased region" description="Low complexity" evidence="1">
    <location>
        <begin position="13"/>
        <end position="22"/>
    </location>
</feature>
<dbReference type="InterPro" id="IPR046347">
    <property type="entry name" value="bZIP_sf"/>
</dbReference>
<evidence type="ECO:0000313" key="3">
    <source>
        <dbReference type="EMBL" id="OAA36232.1"/>
    </source>
</evidence>
<dbReference type="SUPFAM" id="SSF57959">
    <property type="entry name" value="Leucine zipper domain"/>
    <property type="match status" value="1"/>
</dbReference>
<feature type="region of interest" description="Disordered" evidence="1">
    <location>
        <begin position="177"/>
        <end position="198"/>
    </location>
</feature>
<feature type="compositionally biased region" description="Polar residues" evidence="1">
    <location>
        <begin position="87"/>
        <end position="111"/>
    </location>
</feature>